<evidence type="ECO:0008006" key="2">
    <source>
        <dbReference type="Google" id="ProtNLM"/>
    </source>
</evidence>
<dbReference type="AlphaFoldDB" id="A0AA48M329"/>
<sequence length="301" mass="31767">MTLPTAPRPNPLPACGERERAVADAFVAACEAELAAPKPGNVHHFAPGHGMAARDFIESARAAAPSIATPDARVGARILGAVEATWTAVGQNTNLGIILLCAPLAHAAITAESDDLPQETARVLADLDVADAQAAFQAIMRANPAGLGAAQEHDVAGPAQTTLLEAMRASAPRDRIGWQYAHGFADIFGLGLDALHRARRQGHDAARATLEVYLTFLASFPDSHIARKYGLDLAQRVQAEARLRAEKIGSATRDEAFALALAFDRELKDRRVNPGTSADLTVAVLFADSLRRILASAPKNG</sequence>
<dbReference type="InterPro" id="IPR002736">
    <property type="entry name" value="CitG"/>
</dbReference>
<gene>
    <name evidence="1" type="ORF">AMST5_03996</name>
</gene>
<reference evidence="1" key="1">
    <citation type="submission" date="2023-07" db="EMBL/GenBank/DDBJ databases">
        <authorList>
            <person name="Pelsma A.J. K."/>
        </authorList>
    </citation>
    <scope>NUCLEOTIDE SEQUENCE</scope>
</reference>
<dbReference type="PANTHER" id="PTHR42280">
    <property type="entry name" value="CITG FAMILY PROTEIN"/>
    <property type="match status" value="1"/>
</dbReference>
<dbReference type="EMBL" id="OY288114">
    <property type="protein sequence ID" value="CAJ0889847.1"/>
    <property type="molecule type" value="Genomic_DNA"/>
</dbReference>
<dbReference type="Pfam" id="PF01874">
    <property type="entry name" value="CitG"/>
    <property type="match status" value="1"/>
</dbReference>
<protein>
    <recommendedName>
        <fullName evidence="2">Triphosphoribosyl-dephospho-CoA synthase</fullName>
    </recommendedName>
</protein>
<dbReference type="PANTHER" id="PTHR42280:SF1">
    <property type="entry name" value="CITG FAMILY PROTEIN"/>
    <property type="match status" value="1"/>
</dbReference>
<dbReference type="Gene3D" id="1.10.4200.10">
    <property type="entry name" value="Triphosphoribosyl-dephospho-CoA protein"/>
    <property type="match status" value="1"/>
</dbReference>
<proteinExistence type="predicted"/>
<name>A0AA48M329_9ZZZZ</name>
<dbReference type="GO" id="GO:0046917">
    <property type="term" value="F:triphosphoribosyl-dephospho-CoA synthase activity"/>
    <property type="evidence" value="ECO:0007669"/>
    <property type="project" value="InterPro"/>
</dbReference>
<accession>A0AA48M329</accession>
<evidence type="ECO:0000313" key="1">
    <source>
        <dbReference type="EMBL" id="CAJ0889847.1"/>
    </source>
</evidence>
<organism evidence="1">
    <name type="scientific">freshwater sediment metagenome</name>
    <dbReference type="NCBI Taxonomy" id="556182"/>
    <lineage>
        <taxon>unclassified sequences</taxon>
        <taxon>metagenomes</taxon>
        <taxon>ecological metagenomes</taxon>
    </lineage>
</organism>
<dbReference type="GO" id="GO:0005524">
    <property type="term" value="F:ATP binding"/>
    <property type="evidence" value="ECO:0007669"/>
    <property type="project" value="InterPro"/>
</dbReference>